<dbReference type="AlphaFoldDB" id="A0A540LEK0"/>
<evidence type="ECO:0000313" key="2">
    <source>
        <dbReference type="EMBL" id="TQD84880.1"/>
    </source>
</evidence>
<accession>A0A540LEK0</accession>
<feature type="signal peptide" evidence="1">
    <location>
        <begin position="1"/>
        <end position="25"/>
    </location>
</feature>
<reference evidence="2 3" key="1">
    <citation type="journal article" date="2019" name="G3 (Bethesda)">
        <title>Sequencing of a Wild Apple (Malus baccata) Genome Unravels the Differences Between Cultivated and Wild Apple Species Regarding Disease Resistance and Cold Tolerance.</title>
        <authorList>
            <person name="Chen X."/>
        </authorList>
    </citation>
    <scope>NUCLEOTIDE SEQUENCE [LARGE SCALE GENOMIC DNA]</scope>
    <source>
        <strain evidence="3">cv. Shandingzi</strain>
        <tissue evidence="2">Leaves</tissue>
    </source>
</reference>
<keyword evidence="3" id="KW-1185">Reference proteome</keyword>
<feature type="chain" id="PRO_5022086615" evidence="1">
    <location>
        <begin position="26"/>
        <end position="74"/>
    </location>
</feature>
<dbReference type="EMBL" id="VIEB01000616">
    <property type="protein sequence ID" value="TQD84880.1"/>
    <property type="molecule type" value="Genomic_DNA"/>
</dbReference>
<keyword evidence="1" id="KW-0732">Signal</keyword>
<gene>
    <name evidence="2" type="ORF">C1H46_029553</name>
</gene>
<name>A0A540LEK0_MALBA</name>
<organism evidence="2 3">
    <name type="scientific">Malus baccata</name>
    <name type="common">Siberian crab apple</name>
    <name type="synonym">Pyrus baccata</name>
    <dbReference type="NCBI Taxonomy" id="106549"/>
    <lineage>
        <taxon>Eukaryota</taxon>
        <taxon>Viridiplantae</taxon>
        <taxon>Streptophyta</taxon>
        <taxon>Embryophyta</taxon>
        <taxon>Tracheophyta</taxon>
        <taxon>Spermatophyta</taxon>
        <taxon>Magnoliopsida</taxon>
        <taxon>eudicotyledons</taxon>
        <taxon>Gunneridae</taxon>
        <taxon>Pentapetalae</taxon>
        <taxon>rosids</taxon>
        <taxon>fabids</taxon>
        <taxon>Rosales</taxon>
        <taxon>Rosaceae</taxon>
        <taxon>Amygdaloideae</taxon>
        <taxon>Maleae</taxon>
        <taxon>Malus</taxon>
    </lineage>
</organism>
<dbReference type="STRING" id="106549.A0A540LEK0"/>
<comment type="caution">
    <text evidence="2">The sequence shown here is derived from an EMBL/GenBank/DDBJ whole genome shotgun (WGS) entry which is preliminary data.</text>
</comment>
<proteinExistence type="predicted"/>
<evidence type="ECO:0000256" key="1">
    <source>
        <dbReference type="SAM" id="SignalP"/>
    </source>
</evidence>
<protein>
    <submittedName>
        <fullName evidence="2">Uncharacterized protein</fullName>
    </submittedName>
</protein>
<sequence length="74" mass="8158">MPGVVQNSLPFGALYMALPLMPAQAMTQQATRHAHRAYVGGLPPLANEQVIVLDFVLDSFPSNSKCFDSILEWR</sequence>
<evidence type="ECO:0000313" key="3">
    <source>
        <dbReference type="Proteomes" id="UP000315295"/>
    </source>
</evidence>
<dbReference type="Proteomes" id="UP000315295">
    <property type="component" value="Unassembled WGS sequence"/>
</dbReference>